<dbReference type="Gene3D" id="3.30.70.890">
    <property type="entry name" value="GHMP kinase, C-terminal domain"/>
    <property type="match status" value="1"/>
</dbReference>
<dbReference type="OrthoDB" id="9809438at2"/>
<dbReference type="EC" id="2.7.1.148" evidence="2 9"/>
<dbReference type="HAMAP" id="MF_00061">
    <property type="entry name" value="IspE"/>
    <property type="match status" value="1"/>
</dbReference>
<dbReference type="Gene3D" id="3.30.230.10">
    <property type="match status" value="1"/>
</dbReference>
<keyword evidence="13" id="KW-1185">Reference proteome</keyword>
<proteinExistence type="inferred from homology"/>
<dbReference type="InterPro" id="IPR006204">
    <property type="entry name" value="GHMP_kinase_N_dom"/>
</dbReference>
<comment type="similarity">
    <text evidence="1 9">Belongs to the GHMP kinase family. IspE subfamily.</text>
</comment>
<evidence type="ECO:0000256" key="8">
    <source>
        <dbReference type="ARBA" id="ARBA00032554"/>
    </source>
</evidence>
<evidence type="ECO:0000259" key="10">
    <source>
        <dbReference type="Pfam" id="PF00288"/>
    </source>
</evidence>
<keyword evidence="4 9" id="KW-0808">Transferase</keyword>
<dbReference type="PANTHER" id="PTHR43527">
    <property type="entry name" value="4-DIPHOSPHOCYTIDYL-2-C-METHYL-D-ERYTHRITOL KINASE, CHLOROPLASTIC"/>
    <property type="match status" value="1"/>
</dbReference>
<keyword evidence="9" id="KW-0414">Isoprene biosynthesis</keyword>
<dbReference type="RefSeq" id="WP_109672081.1">
    <property type="nucleotide sequence ID" value="NZ_QGDT01000001.1"/>
</dbReference>
<evidence type="ECO:0000256" key="7">
    <source>
        <dbReference type="ARBA" id="ARBA00022840"/>
    </source>
</evidence>
<evidence type="ECO:0000313" key="12">
    <source>
        <dbReference type="EMBL" id="PWJ60034.1"/>
    </source>
</evidence>
<evidence type="ECO:0000256" key="2">
    <source>
        <dbReference type="ARBA" id="ARBA00012052"/>
    </source>
</evidence>
<comment type="catalytic activity">
    <reaction evidence="9">
        <text>4-CDP-2-C-methyl-D-erythritol + ATP = 4-CDP-2-C-methyl-D-erythritol 2-phosphate + ADP + H(+)</text>
        <dbReference type="Rhea" id="RHEA:18437"/>
        <dbReference type="ChEBI" id="CHEBI:15378"/>
        <dbReference type="ChEBI" id="CHEBI:30616"/>
        <dbReference type="ChEBI" id="CHEBI:57823"/>
        <dbReference type="ChEBI" id="CHEBI:57919"/>
        <dbReference type="ChEBI" id="CHEBI:456216"/>
        <dbReference type="EC" id="2.7.1.148"/>
    </reaction>
</comment>
<evidence type="ECO:0000256" key="3">
    <source>
        <dbReference type="ARBA" id="ARBA00017473"/>
    </source>
</evidence>
<evidence type="ECO:0000256" key="1">
    <source>
        <dbReference type="ARBA" id="ARBA00009684"/>
    </source>
</evidence>
<reference evidence="12 13" key="1">
    <citation type="submission" date="2018-03" db="EMBL/GenBank/DDBJ databases">
        <title>Genomic Encyclopedia of Archaeal and Bacterial Type Strains, Phase II (KMG-II): from individual species to whole genera.</title>
        <authorList>
            <person name="Goeker M."/>
        </authorList>
    </citation>
    <scope>NUCLEOTIDE SEQUENCE [LARGE SCALE GENOMIC DNA]</scope>
    <source>
        <strain evidence="12 13">DSM 100346</strain>
    </source>
</reference>
<dbReference type="InterPro" id="IPR014721">
    <property type="entry name" value="Ribsml_uS5_D2-typ_fold_subgr"/>
</dbReference>
<evidence type="ECO:0000259" key="11">
    <source>
        <dbReference type="Pfam" id="PF08544"/>
    </source>
</evidence>
<keyword evidence="6 9" id="KW-0418">Kinase</keyword>
<evidence type="ECO:0000256" key="9">
    <source>
        <dbReference type="HAMAP-Rule" id="MF_00061"/>
    </source>
</evidence>
<dbReference type="SUPFAM" id="SSF55060">
    <property type="entry name" value="GHMP Kinase, C-terminal domain"/>
    <property type="match status" value="1"/>
</dbReference>
<accession>A0A316ARZ7</accession>
<comment type="caution">
    <text evidence="12">The sequence shown here is derived from an EMBL/GenBank/DDBJ whole genome shotgun (WGS) entry which is preliminary data.</text>
</comment>
<dbReference type="InterPro" id="IPR004424">
    <property type="entry name" value="IspE"/>
</dbReference>
<name>A0A316ARZ7_9BACT</name>
<dbReference type="UniPathway" id="UPA00056">
    <property type="reaction ID" value="UER00094"/>
</dbReference>
<dbReference type="Pfam" id="PF08544">
    <property type="entry name" value="GHMP_kinases_C"/>
    <property type="match status" value="1"/>
</dbReference>
<comment type="pathway">
    <text evidence="9">Isoprenoid biosynthesis; isopentenyl diphosphate biosynthesis via DXP pathway; isopentenyl diphosphate from 1-deoxy-D-xylulose 5-phosphate: step 3/6.</text>
</comment>
<dbReference type="Pfam" id="PF00288">
    <property type="entry name" value="GHMP_kinases_N"/>
    <property type="match status" value="1"/>
</dbReference>
<keyword evidence="7 9" id="KW-0067">ATP-binding</keyword>
<gene>
    <name evidence="9" type="primary">ispE</name>
    <name evidence="12" type="ORF">CLV98_101209</name>
</gene>
<evidence type="ECO:0000256" key="6">
    <source>
        <dbReference type="ARBA" id="ARBA00022777"/>
    </source>
</evidence>
<dbReference type="GO" id="GO:0005524">
    <property type="term" value="F:ATP binding"/>
    <property type="evidence" value="ECO:0007669"/>
    <property type="project" value="UniProtKB-UniRule"/>
</dbReference>
<sequence length="269" mass="29184">MVVFPNAKINIGLNIIGKRPDGFHNISSCFYPIGWTDALEVVPAEELVCHVAGIDVPGAEGDNLCLKAYRLLAKDYPLPTVALHLLKALPIGAGLGGGSADATFTLMALNQQFDLKLSEAQLADYARQLGSDCAFFVKNEPVYCYQKGDQFEPIALSLAGKWIVVVNPGIHISTAEAYAGIIAKEPAQDLRQSLIAPIEEWRYNVVNDFEGPLSAKYPAIGQIKNRLYESGALYASMTGSGSTVYGIFDQETDLMNSFVGLKQWHGVLK</sequence>
<comment type="function">
    <text evidence="9">Catalyzes the phosphorylation of the position 2 hydroxy group of 4-diphosphocytidyl-2C-methyl-D-erythritol.</text>
</comment>
<evidence type="ECO:0000256" key="5">
    <source>
        <dbReference type="ARBA" id="ARBA00022741"/>
    </source>
</evidence>
<dbReference type="GO" id="GO:0050515">
    <property type="term" value="F:4-(cytidine 5'-diphospho)-2-C-methyl-D-erythritol kinase activity"/>
    <property type="evidence" value="ECO:0007669"/>
    <property type="project" value="UniProtKB-UniRule"/>
</dbReference>
<keyword evidence="5 9" id="KW-0547">Nucleotide-binding</keyword>
<dbReference type="SUPFAM" id="SSF54211">
    <property type="entry name" value="Ribosomal protein S5 domain 2-like"/>
    <property type="match status" value="1"/>
</dbReference>
<dbReference type="NCBIfam" id="TIGR00154">
    <property type="entry name" value="ispE"/>
    <property type="match status" value="1"/>
</dbReference>
<dbReference type="InterPro" id="IPR020568">
    <property type="entry name" value="Ribosomal_Su5_D2-typ_SF"/>
</dbReference>
<dbReference type="AlphaFoldDB" id="A0A316ARZ7"/>
<dbReference type="EMBL" id="QGDT01000001">
    <property type="protein sequence ID" value="PWJ60034.1"/>
    <property type="molecule type" value="Genomic_DNA"/>
</dbReference>
<feature type="domain" description="GHMP kinase C-terminal" evidence="11">
    <location>
        <begin position="209"/>
        <end position="252"/>
    </location>
</feature>
<dbReference type="GO" id="GO:0019288">
    <property type="term" value="P:isopentenyl diphosphate biosynthetic process, methylerythritol 4-phosphate pathway"/>
    <property type="evidence" value="ECO:0007669"/>
    <property type="project" value="UniProtKB-UniRule"/>
</dbReference>
<feature type="binding site" evidence="9">
    <location>
        <begin position="90"/>
        <end position="100"/>
    </location>
    <ligand>
        <name>ATP</name>
        <dbReference type="ChEBI" id="CHEBI:30616"/>
    </ligand>
</feature>
<dbReference type="GO" id="GO:0016114">
    <property type="term" value="P:terpenoid biosynthetic process"/>
    <property type="evidence" value="ECO:0007669"/>
    <property type="project" value="UniProtKB-UniRule"/>
</dbReference>
<dbReference type="Proteomes" id="UP000245880">
    <property type="component" value="Unassembled WGS sequence"/>
</dbReference>
<dbReference type="PANTHER" id="PTHR43527:SF2">
    <property type="entry name" value="4-DIPHOSPHOCYTIDYL-2-C-METHYL-D-ERYTHRITOL KINASE, CHLOROPLASTIC"/>
    <property type="match status" value="1"/>
</dbReference>
<evidence type="ECO:0000256" key="4">
    <source>
        <dbReference type="ARBA" id="ARBA00022679"/>
    </source>
</evidence>
<dbReference type="PIRSF" id="PIRSF010376">
    <property type="entry name" value="IspE"/>
    <property type="match status" value="1"/>
</dbReference>
<feature type="active site" evidence="9">
    <location>
        <position position="132"/>
    </location>
</feature>
<protein>
    <recommendedName>
        <fullName evidence="3 9">4-diphosphocytidyl-2-C-methyl-D-erythritol kinase</fullName>
        <shortName evidence="9">CMK</shortName>
        <ecNumber evidence="2 9">2.7.1.148</ecNumber>
    </recommendedName>
    <alternativeName>
        <fullName evidence="8 9">4-(cytidine-5'-diphospho)-2-C-methyl-D-erythritol kinase</fullName>
    </alternativeName>
</protein>
<dbReference type="InterPro" id="IPR013750">
    <property type="entry name" value="GHMP_kinase_C_dom"/>
</dbReference>
<feature type="active site" evidence="9">
    <location>
        <position position="8"/>
    </location>
</feature>
<dbReference type="InterPro" id="IPR036554">
    <property type="entry name" value="GHMP_kinase_C_sf"/>
</dbReference>
<organism evidence="12 13">
    <name type="scientific">Dyadobacter jejuensis</name>
    <dbReference type="NCBI Taxonomy" id="1082580"/>
    <lineage>
        <taxon>Bacteria</taxon>
        <taxon>Pseudomonadati</taxon>
        <taxon>Bacteroidota</taxon>
        <taxon>Cytophagia</taxon>
        <taxon>Cytophagales</taxon>
        <taxon>Spirosomataceae</taxon>
        <taxon>Dyadobacter</taxon>
    </lineage>
</organism>
<feature type="domain" description="GHMP kinase N-terminal" evidence="10">
    <location>
        <begin position="63"/>
        <end position="137"/>
    </location>
</feature>
<evidence type="ECO:0000313" key="13">
    <source>
        <dbReference type="Proteomes" id="UP000245880"/>
    </source>
</evidence>